<evidence type="ECO:0000313" key="2">
    <source>
        <dbReference type="EMBL" id="KAK8884142.1"/>
    </source>
</evidence>
<comment type="caution">
    <text evidence="2">The sequence shown here is derived from an EMBL/GenBank/DDBJ whole genome shotgun (WGS) entry which is preliminary data.</text>
</comment>
<proteinExistence type="predicted"/>
<dbReference type="Proteomes" id="UP001470230">
    <property type="component" value="Unassembled WGS sequence"/>
</dbReference>
<sequence length="182" mass="21395">MLQEHYHGLIRGMSKGVDSFANTVNCIAKSNIILDIQTKFQMNFKKKTRYSVGGIHFDNNKTDYIELECDLKPKEIIDQLEQISPYGRNKNVSELFIQKLISFTEEIGKYSLRILCTNKHFHYGRRIISREITNARESKNEKINDLSINNQQEDDEDDDSKSFENDMKLIEELLHEEEEENE</sequence>
<name>A0ABR2JZK9_9EUKA</name>
<reference evidence="2 3" key="1">
    <citation type="submission" date="2024-04" db="EMBL/GenBank/DDBJ databases">
        <title>Tritrichomonas musculus Genome.</title>
        <authorList>
            <person name="Alves-Ferreira E."/>
            <person name="Grigg M."/>
            <person name="Lorenzi H."/>
            <person name="Galac M."/>
        </authorList>
    </citation>
    <scope>NUCLEOTIDE SEQUENCE [LARGE SCALE GENOMIC DNA]</scope>
    <source>
        <strain evidence="2 3">EAF2021</strain>
    </source>
</reference>
<keyword evidence="3" id="KW-1185">Reference proteome</keyword>
<evidence type="ECO:0000313" key="3">
    <source>
        <dbReference type="Proteomes" id="UP001470230"/>
    </source>
</evidence>
<organism evidence="2 3">
    <name type="scientific">Tritrichomonas musculus</name>
    <dbReference type="NCBI Taxonomy" id="1915356"/>
    <lineage>
        <taxon>Eukaryota</taxon>
        <taxon>Metamonada</taxon>
        <taxon>Parabasalia</taxon>
        <taxon>Tritrichomonadida</taxon>
        <taxon>Tritrichomonadidae</taxon>
        <taxon>Tritrichomonas</taxon>
    </lineage>
</organism>
<evidence type="ECO:0000256" key="1">
    <source>
        <dbReference type="SAM" id="MobiDB-lite"/>
    </source>
</evidence>
<feature type="compositionally biased region" description="Basic and acidic residues" evidence="1">
    <location>
        <begin position="160"/>
        <end position="173"/>
    </location>
</feature>
<accession>A0ABR2JZK9</accession>
<gene>
    <name evidence="2" type="ORF">M9Y10_043248</name>
</gene>
<dbReference type="EMBL" id="JAPFFF010000008">
    <property type="protein sequence ID" value="KAK8884142.1"/>
    <property type="molecule type" value="Genomic_DNA"/>
</dbReference>
<feature type="region of interest" description="Disordered" evidence="1">
    <location>
        <begin position="142"/>
        <end position="182"/>
    </location>
</feature>
<protein>
    <submittedName>
        <fullName evidence="2">Uncharacterized protein</fullName>
    </submittedName>
</protein>